<dbReference type="GeneID" id="63779901"/>
<dbReference type="Gene3D" id="3.40.50.300">
    <property type="entry name" value="P-loop containing nucleotide triphosphate hydrolases"/>
    <property type="match status" value="1"/>
</dbReference>
<organism evidence="1 2">
    <name type="scientific">Pseudomassariella vexata</name>
    <dbReference type="NCBI Taxonomy" id="1141098"/>
    <lineage>
        <taxon>Eukaryota</taxon>
        <taxon>Fungi</taxon>
        <taxon>Dikarya</taxon>
        <taxon>Ascomycota</taxon>
        <taxon>Pezizomycotina</taxon>
        <taxon>Sordariomycetes</taxon>
        <taxon>Xylariomycetidae</taxon>
        <taxon>Amphisphaeriales</taxon>
        <taxon>Pseudomassariaceae</taxon>
        <taxon>Pseudomassariella</taxon>
    </lineage>
</organism>
<dbReference type="AlphaFoldDB" id="A0A1Y2E452"/>
<dbReference type="EMBL" id="MCFJ01000005">
    <property type="protein sequence ID" value="ORY66338.1"/>
    <property type="molecule type" value="Genomic_DNA"/>
</dbReference>
<accession>A0A1Y2E452</accession>
<name>A0A1Y2E452_9PEZI</name>
<dbReference type="OrthoDB" id="2423195at2759"/>
<dbReference type="Proteomes" id="UP000193689">
    <property type="component" value="Unassembled WGS sequence"/>
</dbReference>
<gene>
    <name evidence="1" type="ORF">BCR38DRAFT_483971</name>
</gene>
<protein>
    <submittedName>
        <fullName evidence="1">Uncharacterized protein</fullName>
    </submittedName>
</protein>
<sequence length="185" mass="21081">MSRTTKQLIQIGVHKQLRPKVKNFKLTVECHGMRPQISELIRHNYPNLQDEKGTENRPSLRGFQHDVLFFNHKYPEAKHKVLVDRLDQSAAAGKQNPFEAEMVLKGSQYLGQQGCKTDYLVILKPYLCQQISGNNLFGNLHPQHCYGLLLNLLKMKKLDITELAVSPTLESKPLAKFSTSTRTPS</sequence>
<evidence type="ECO:0000313" key="1">
    <source>
        <dbReference type="EMBL" id="ORY66338.1"/>
    </source>
</evidence>
<proteinExistence type="predicted"/>
<dbReference type="InParanoid" id="A0A1Y2E452"/>
<evidence type="ECO:0000313" key="2">
    <source>
        <dbReference type="Proteomes" id="UP000193689"/>
    </source>
</evidence>
<comment type="caution">
    <text evidence="1">The sequence shown here is derived from an EMBL/GenBank/DDBJ whole genome shotgun (WGS) entry which is preliminary data.</text>
</comment>
<dbReference type="STRING" id="1141098.A0A1Y2E452"/>
<reference evidence="1 2" key="1">
    <citation type="submission" date="2016-07" db="EMBL/GenBank/DDBJ databases">
        <title>Pervasive Adenine N6-methylation of Active Genes in Fungi.</title>
        <authorList>
            <consortium name="DOE Joint Genome Institute"/>
            <person name="Mondo S.J."/>
            <person name="Dannebaum R.O."/>
            <person name="Kuo R.C."/>
            <person name="Labutti K."/>
            <person name="Haridas S."/>
            <person name="Kuo A."/>
            <person name="Salamov A."/>
            <person name="Ahrendt S.R."/>
            <person name="Lipzen A."/>
            <person name="Sullivan W."/>
            <person name="Andreopoulos W.B."/>
            <person name="Clum A."/>
            <person name="Lindquist E."/>
            <person name="Daum C."/>
            <person name="Ramamoorthy G.K."/>
            <person name="Gryganskyi A."/>
            <person name="Culley D."/>
            <person name="Magnuson J.K."/>
            <person name="James T.Y."/>
            <person name="O'Malley M.A."/>
            <person name="Stajich J.E."/>
            <person name="Spatafora J.W."/>
            <person name="Visel A."/>
            <person name="Grigoriev I.V."/>
        </authorList>
    </citation>
    <scope>NUCLEOTIDE SEQUENCE [LARGE SCALE GENOMIC DNA]</scope>
    <source>
        <strain evidence="1 2">CBS 129021</strain>
    </source>
</reference>
<dbReference type="InterPro" id="IPR027417">
    <property type="entry name" value="P-loop_NTPase"/>
</dbReference>
<keyword evidence="2" id="KW-1185">Reference proteome</keyword>
<dbReference type="RefSeq" id="XP_040717302.1">
    <property type="nucleotide sequence ID" value="XM_040863689.1"/>
</dbReference>